<dbReference type="InterPro" id="IPR004352">
    <property type="entry name" value="GH114_TIM-barrel"/>
</dbReference>
<evidence type="ECO:0000256" key="1">
    <source>
        <dbReference type="ARBA" id="ARBA00001255"/>
    </source>
</evidence>
<evidence type="ECO:0000256" key="2">
    <source>
        <dbReference type="ARBA" id="ARBA00012755"/>
    </source>
</evidence>
<dbReference type="InterPro" id="IPR013785">
    <property type="entry name" value="Aldolase_TIM"/>
</dbReference>
<dbReference type="AlphaFoldDB" id="A0A162IJH5"/>
<dbReference type="EC" id="3.2.1.22" evidence="2"/>
<protein>
    <recommendedName>
        <fullName evidence="2">alpha-galactosidase</fullName>
        <ecNumber evidence="2">3.2.1.22</ecNumber>
    </recommendedName>
</protein>
<keyword evidence="4" id="KW-1133">Transmembrane helix</keyword>
<gene>
    <name evidence="6" type="ORF">AAL_05340</name>
</gene>
<comment type="catalytic activity">
    <reaction evidence="1">
        <text>Hydrolysis of terminal, non-reducing alpha-D-galactose residues in alpha-D-galactosides, including galactose oligosaccharides, galactomannans and galactolipids.</text>
        <dbReference type="EC" id="3.2.1.22"/>
    </reaction>
</comment>
<sequence>MPDSEKGLDKKAGTATSKKPWTKVAIVGTAVIVVIAIALGVGLGVGLTRNRNADGGDGSNSNGSGSSSGNNNNNITTSTSPTNVTRTSTWRPPVGASWQIILRQPIDVVSGGNDTALITPNADVWDIDMYENPATTISTLQTAGKKVICYFSAGSYEDWRPDKAAFQAADLGKDLAGWPGERWLNVSSASVRSVMASRVKLASDKGCDAVDPDNVDGYQNDNGLGLTRDDAVAFVRFLQGETARYNMSLGLKNAGDIIADVLDVVDFSVNEQCVQHGECATFAAFVQHGKPVFNIEYPDDVGDAAVRNICSHQGASRGSDGFSQVVKRMKLDGWVKYCDGKTYETRVKTS</sequence>
<dbReference type="Pfam" id="PF03537">
    <property type="entry name" value="Glyco_hydro_114"/>
    <property type="match status" value="1"/>
</dbReference>
<evidence type="ECO:0000313" key="7">
    <source>
        <dbReference type="Proteomes" id="UP000078544"/>
    </source>
</evidence>
<dbReference type="PANTHER" id="PTHR35273">
    <property type="entry name" value="ALPHA-1,4 POLYGALACTOSAMINIDASE, PUTATIVE (AFU_ORTHOLOGUE AFUA_3G07890)-RELATED"/>
    <property type="match status" value="1"/>
</dbReference>
<evidence type="ECO:0000256" key="3">
    <source>
        <dbReference type="SAM" id="MobiDB-lite"/>
    </source>
</evidence>
<name>A0A162IJH5_9HYPO</name>
<dbReference type="Proteomes" id="UP000078544">
    <property type="component" value="Unassembled WGS sequence"/>
</dbReference>
<dbReference type="OrthoDB" id="2108802at2759"/>
<feature type="compositionally biased region" description="Low complexity" evidence="3">
    <location>
        <begin position="59"/>
        <end position="89"/>
    </location>
</feature>
<feature type="region of interest" description="Disordered" evidence="3">
    <location>
        <begin position="53"/>
        <end position="91"/>
    </location>
</feature>
<dbReference type="PANTHER" id="PTHR35273:SF2">
    <property type="entry name" value="ALPHA-GALACTOSIDASE"/>
    <property type="match status" value="1"/>
</dbReference>
<reference evidence="6 7" key="1">
    <citation type="journal article" date="2016" name="Genome Biol. Evol.">
        <title>Divergent and convergent evolution of fungal pathogenicity.</title>
        <authorList>
            <person name="Shang Y."/>
            <person name="Xiao G."/>
            <person name="Zheng P."/>
            <person name="Cen K."/>
            <person name="Zhan S."/>
            <person name="Wang C."/>
        </authorList>
    </citation>
    <scope>NUCLEOTIDE SEQUENCE [LARGE SCALE GENOMIC DNA]</scope>
    <source>
        <strain evidence="6 7">RCEF 2490</strain>
    </source>
</reference>
<evidence type="ECO:0000259" key="5">
    <source>
        <dbReference type="Pfam" id="PF03537"/>
    </source>
</evidence>
<keyword evidence="4" id="KW-0812">Transmembrane</keyword>
<evidence type="ECO:0000256" key="4">
    <source>
        <dbReference type="SAM" id="Phobius"/>
    </source>
</evidence>
<feature type="transmembrane region" description="Helical" evidence="4">
    <location>
        <begin position="21"/>
        <end position="45"/>
    </location>
</feature>
<evidence type="ECO:0000313" key="6">
    <source>
        <dbReference type="EMBL" id="KZZ94373.1"/>
    </source>
</evidence>
<dbReference type="GO" id="GO:0004557">
    <property type="term" value="F:alpha-galactosidase activity"/>
    <property type="evidence" value="ECO:0007669"/>
    <property type="project" value="UniProtKB-EC"/>
</dbReference>
<keyword evidence="4" id="KW-0472">Membrane</keyword>
<keyword evidence="7" id="KW-1185">Reference proteome</keyword>
<dbReference type="SUPFAM" id="SSF51445">
    <property type="entry name" value="(Trans)glycosidases"/>
    <property type="match status" value="1"/>
</dbReference>
<organism evidence="6 7">
    <name type="scientific">Moelleriella libera RCEF 2490</name>
    <dbReference type="NCBI Taxonomy" id="1081109"/>
    <lineage>
        <taxon>Eukaryota</taxon>
        <taxon>Fungi</taxon>
        <taxon>Dikarya</taxon>
        <taxon>Ascomycota</taxon>
        <taxon>Pezizomycotina</taxon>
        <taxon>Sordariomycetes</taxon>
        <taxon>Hypocreomycetidae</taxon>
        <taxon>Hypocreales</taxon>
        <taxon>Clavicipitaceae</taxon>
        <taxon>Moelleriella</taxon>
    </lineage>
</organism>
<dbReference type="InterPro" id="IPR017853">
    <property type="entry name" value="GH"/>
</dbReference>
<accession>A0A162IJH5</accession>
<keyword evidence="6" id="KW-0378">Hydrolase</keyword>
<dbReference type="Gene3D" id="3.20.20.70">
    <property type="entry name" value="Aldolase class I"/>
    <property type="match status" value="1"/>
</dbReference>
<dbReference type="STRING" id="1081109.A0A162IJH5"/>
<feature type="domain" description="Glycoside-hydrolase family GH114 TIM-barrel" evidence="5">
    <location>
        <begin position="97"/>
        <end position="334"/>
    </location>
</feature>
<proteinExistence type="predicted"/>
<comment type="caution">
    <text evidence="6">The sequence shown here is derived from an EMBL/GenBank/DDBJ whole genome shotgun (WGS) entry which is preliminary data.</text>
</comment>
<dbReference type="EMBL" id="AZGY01000011">
    <property type="protein sequence ID" value="KZZ94373.1"/>
    <property type="molecule type" value="Genomic_DNA"/>
</dbReference>